<evidence type="ECO:0000313" key="2">
    <source>
        <dbReference type="Proteomes" id="UP000003082"/>
    </source>
</evidence>
<protein>
    <submittedName>
        <fullName evidence="1">Uncharacterized protein</fullName>
    </submittedName>
</protein>
<evidence type="ECO:0000313" key="1">
    <source>
        <dbReference type="EMBL" id="EEF14273.1"/>
    </source>
</evidence>
<sequence>MPQCKSSINHGFWSLFTHLNLECGDQNSSKVALNLGKRYKRRLGRLFRRIG</sequence>
<dbReference type="EMBL" id="ACFU01000008">
    <property type="protein sequence ID" value="EEF14273.1"/>
    <property type="molecule type" value="Genomic_DNA"/>
</dbReference>
<organism evidence="1 2">
    <name type="scientific">Campylobacter rectus RM3267</name>
    <dbReference type="NCBI Taxonomy" id="553218"/>
    <lineage>
        <taxon>Bacteria</taxon>
        <taxon>Pseudomonadati</taxon>
        <taxon>Campylobacterota</taxon>
        <taxon>Epsilonproteobacteria</taxon>
        <taxon>Campylobacterales</taxon>
        <taxon>Campylobacteraceae</taxon>
        <taxon>Campylobacter</taxon>
    </lineage>
</organism>
<proteinExistence type="predicted"/>
<dbReference type="Proteomes" id="UP000003082">
    <property type="component" value="Unassembled WGS sequence"/>
</dbReference>
<keyword evidence="2" id="KW-1185">Reference proteome</keyword>
<gene>
    <name evidence="1" type="ORF">CAMRE0001_3208</name>
</gene>
<dbReference type="AlphaFoldDB" id="B9D1C2"/>
<name>B9D1C2_CAMRE</name>
<comment type="caution">
    <text evidence="1">The sequence shown here is derived from an EMBL/GenBank/DDBJ whole genome shotgun (WGS) entry which is preliminary data.</text>
</comment>
<reference evidence="1 2" key="1">
    <citation type="submission" date="2008-08" db="EMBL/GenBank/DDBJ databases">
        <authorList>
            <person name="Madupu R."/>
            <person name="Durkin A.S."/>
            <person name="Torralba M."/>
            <person name="Methe B."/>
            <person name="Sutton G.G."/>
            <person name="Strausberg R.L."/>
            <person name="Nelson K.E."/>
        </authorList>
    </citation>
    <scope>NUCLEOTIDE SEQUENCE [LARGE SCALE GENOMIC DNA]</scope>
    <source>
        <strain evidence="1 2">RM3267</strain>
    </source>
</reference>
<accession>B9D1C2</accession>